<dbReference type="PANTHER" id="PTHR45815:SF3">
    <property type="entry name" value="PROTEIN DISULFIDE-ISOMERASE A6"/>
    <property type="match status" value="1"/>
</dbReference>
<evidence type="ECO:0000313" key="2">
    <source>
        <dbReference type="EMBL" id="JAP93404.1"/>
    </source>
</evidence>
<dbReference type="EMBL" id="GDID01003202">
    <property type="protein sequence ID" value="JAP93404.1"/>
    <property type="molecule type" value="Transcribed_RNA"/>
</dbReference>
<dbReference type="PROSITE" id="PS51352">
    <property type="entry name" value="THIOREDOXIN_2"/>
    <property type="match status" value="1"/>
</dbReference>
<dbReference type="GO" id="GO:0005788">
    <property type="term" value="C:endoplasmic reticulum lumen"/>
    <property type="evidence" value="ECO:0007669"/>
    <property type="project" value="TreeGrafter"/>
</dbReference>
<gene>
    <name evidence="2" type="ORF">TPC1_14330</name>
</gene>
<proteinExistence type="predicted"/>
<organism evidence="2">
    <name type="scientific">Trepomonas sp. PC1</name>
    <dbReference type="NCBI Taxonomy" id="1076344"/>
    <lineage>
        <taxon>Eukaryota</taxon>
        <taxon>Metamonada</taxon>
        <taxon>Diplomonadida</taxon>
        <taxon>Hexamitidae</taxon>
        <taxon>Hexamitinae</taxon>
        <taxon>Trepomonas</taxon>
    </lineage>
</organism>
<keyword evidence="2" id="KW-0413">Isomerase</keyword>
<name>A0A146KBV9_9EUKA</name>
<feature type="non-terminal residue" evidence="2">
    <location>
        <position position="204"/>
    </location>
</feature>
<dbReference type="GO" id="GO:0034976">
    <property type="term" value="P:response to endoplasmic reticulum stress"/>
    <property type="evidence" value="ECO:0007669"/>
    <property type="project" value="TreeGrafter"/>
</dbReference>
<dbReference type="Pfam" id="PF00085">
    <property type="entry name" value="Thioredoxin"/>
    <property type="match status" value="1"/>
</dbReference>
<evidence type="ECO:0000259" key="1">
    <source>
        <dbReference type="PROSITE" id="PS51352"/>
    </source>
</evidence>
<dbReference type="Gene3D" id="3.40.30.10">
    <property type="entry name" value="Glutaredoxin"/>
    <property type="match status" value="1"/>
</dbReference>
<dbReference type="GO" id="GO:0015035">
    <property type="term" value="F:protein-disulfide reductase activity"/>
    <property type="evidence" value="ECO:0007669"/>
    <property type="project" value="TreeGrafter"/>
</dbReference>
<feature type="domain" description="Thioredoxin" evidence="1">
    <location>
        <begin position="1"/>
        <end position="113"/>
    </location>
</feature>
<dbReference type="InterPro" id="IPR036249">
    <property type="entry name" value="Thioredoxin-like_sf"/>
</dbReference>
<dbReference type="SUPFAM" id="SSF52833">
    <property type="entry name" value="Thioredoxin-like"/>
    <property type="match status" value="1"/>
</dbReference>
<dbReference type="AlphaFoldDB" id="A0A146KBV9"/>
<feature type="non-terminal residue" evidence="2">
    <location>
        <position position="1"/>
    </location>
</feature>
<sequence>IAVHCQEIDSKKYRQLKQLNQTFVVLFHKPNCYACEQFKPSYNNAKEKLQGMVELTTMNCDLDDNKYACSNNEITSLPTIKIFNHNGKRRAPITYSGQRTSADLVYWVKNNERKPFTQVGTVTKLNKELQNLDQFLLILTDSKVGPTTYKISRVYKGKTFVKTDFKSQDLQNLKSEVKQVANNETSIIFCLKSKCNLFNGKKNV</sequence>
<dbReference type="InterPro" id="IPR013766">
    <property type="entry name" value="Thioredoxin_domain"/>
</dbReference>
<dbReference type="GO" id="GO:0016853">
    <property type="term" value="F:isomerase activity"/>
    <property type="evidence" value="ECO:0007669"/>
    <property type="project" value="UniProtKB-KW"/>
</dbReference>
<accession>A0A146KBV9</accession>
<reference evidence="2" key="1">
    <citation type="submission" date="2015-07" db="EMBL/GenBank/DDBJ databases">
        <title>Adaptation to a free-living lifestyle via gene acquisitions in the diplomonad Trepomonas sp. PC1.</title>
        <authorList>
            <person name="Xu F."/>
            <person name="Jerlstrom-Hultqvist J."/>
            <person name="Kolisko M."/>
            <person name="Simpson A.G.B."/>
            <person name="Roger A.J."/>
            <person name="Svard S.G."/>
            <person name="Andersson J.O."/>
        </authorList>
    </citation>
    <scope>NUCLEOTIDE SEQUENCE</scope>
    <source>
        <strain evidence="2">PC1</strain>
    </source>
</reference>
<dbReference type="PANTHER" id="PTHR45815">
    <property type="entry name" value="PROTEIN DISULFIDE-ISOMERASE A6"/>
    <property type="match status" value="1"/>
</dbReference>
<protein>
    <submittedName>
        <fullName evidence="2">Protein disulfide isomerase</fullName>
    </submittedName>
</protein>